<accession>A0ABZ0RLY6</accession>
<organism evidence="1 2">
    <name type="scientific">Coraliomargarita algicola</name>
    <dbReference type="NCBI Taxonomy" id="3092156"/>
    <lineage>
        <taxon>Bacteria</taxon>
        <taxon>Pseudomonadati</taxon>
        <taxon>Verrucomicrobiota</taxon>
        <taxon>Opitutia</taxon>
        <taxon>Puniceicoccales</taxon>
        <taxon>Coraliomargaritaceae</taxon>
        <taxon>Coraliomargarita</taxon>
    </lineage>
</organism>
<gene>
    <name evidence="1" type="ORF">SH580_05855</name>
</gene>
<dbReference type="RefSeq" id="WP_319834075.1">
    <property type="nucleotide sequence ID" value="NZ_CP138858.1"/>
</dbReference>
<evidence type="ECO:0000313" key="1">
    <source>
        <dbReference type="EMBL" id="WPJ97230.1"/>
    </source>
</evidence>
<proteinExistence type="predicted"/>
<evidence type="ECO:0008006" key="3">
    <source>
        <dbReference type="Google" id="ProtNLM"/>
    </source>
</evidence>
<keyword evidence="2" id="KW-1185">Reference proteome</keyword>
<dbReference type="PANTHER" id="PTHR32305">
    <property type="match status" value="1"/>
</dbReference>
<evidence type="ECO:0000313" key="2">
    <source>
        <dbReference type="Proteomes" id="UP001324993"/>
    </source>
</evidence>
<reference evidence="1 2" key="1">
    <citation type="submission" date="2023-11" db="EMBL/GenBank/DDBJ databases">
        <title>Coraliomargarita sp. nov., isolated from marine algae.</title>
        <authorList>
            <person name="Lee J.K."/>
            <person name="Baek J.H."/>
            <person name="Kim J.M."/>
            <person name="Choi D.G."/>
            <person name="Jeon C.O."/>
        </authorList>
    </citation>
    <scope>NUCLEOTIDE SEQUENCE [LARGE SCALE GENOMIC DNA]</scope>
    <source>
        <strain evidence="1 2">J2-16</strain>
    </source>
</reference>
<dbReference type="Gene3D" id="2.180.10.10">
    <property type="entry name" value="RHS repeat-associated core"/>
    <property type="match status" value="1"/>
</dbReference>
<dbReference type="PANTHER" id="PTHR32305:SF15">
    <property type="entry name" value="PROTEIN RHSA-RELATED"/>
    <property type="match status" value="1"/>
</dbReference>
<protein>
    <recommendedName>
        <fullName evidence="3">YD repeat-containing protein</fullName>
    </recommendedName>
</protein>
<name>A0ABZ0RLY6_9BACT</name>
<sequence length="369" mass="40527">MPWPTIFQNLFWTLVAPLTLTRSHQSSEAGQVLGRYRGYTLTESGQTPVLAAVTYGYDNAGRLQHLAPVDPAVTSNTELLASNSLYTYVYRTDSSQIDRIEAPAHTALHDYQPRGNQVRSLINHTRDRESPDSHLPSSYALNAPDVVARHDYRYNQLGQRKDVTQSGTAYALDVASPTATGSVFDYSYNAKGEVTAADRYEGLNPDSLLTPIVNDTFAYTFDDIGNRETSTSFQAAANAPATTTYEADSLNQYTDIQLAGLSSQPSYDQDGNLAQDSNYSYTWNGESRLVSIAPLNPQEGATKLSFTYDYQGRRVSKTVETYNSGLWSQTSSLAYTYDGWNLILEAQLSALKSLTCGGWTCPANDGVGK</sequence>
<dbReference type="Proteomes" id="UP001324993">
    <property type="component" value="Chromosome"/>
</dbReference>
<dbReference type="EMBL" id="CP138858">
    <property type="protein sequence ID" value="WPJ97230.1"/>
    <property type="molecule type" value="Genomic_DNA"/>
</dbReference>
<dbReference type="InterPro" id="IPR050708">
    <property type="entry name" value="T6SS_VgrG/RHS"/>
</dbReference>